<feature type="compositionally biased region" description="Basic and acidic residues" evidence="1">
    <location>
        <begin position="1"/>
        <end position="12"/>
    </location>
</feature>
<protein>
    <submittedName>
        <fullName evidence="2">Uncharacterized protein</fullName>
    </submittedName>
</protein>
<dbReference type="AlphaFoldDB" id="A0A9Q1BQX6"/>
<name>A0A9Q1BQX6_HOLLE</name>
<accession>A0A9Q1BQX6</accession>
<reference evidence="2" key="1">
    <citation type="submission" date="2021-10" db="EMBL/GenBank/DDBJ databases">
        <title>Tropical sea cucumber genome reveals ecological adaptation and Cuvierian tubules defense mechanism.</title>
        <authorList>
            <person name="Chen T."/>
        </authorList>
    </citation>
    <scope>NUCLEOTIDE SEQUENCE</scope>
    <source>
        <strain evidence="2">Nanhai2018</strain>
        <tissue evidence="2">Muscle</tissue>
    </source>
</reference>
<sequence length="117" mass="12641">MPGQERTDHVEVEGEGEEVEDTADHTVVEVTDMGATDIMEVEETGMVTEMVDMTVADMVAVDMAGEAEVAVEITTEERREISEKPWIGVVCLGEVLGEMTCSSLCLVIDGSFIVCVL</sequence>
<comment type="caution">
    <text evidence="2">The sequence shown here is derived from an EMBL/GenBank/DDBJ whole genome shotgun (WGS) entry which is preliminary data.</text>
</comment>
<evidence type="ECO:0000313" key="3">
    <source>
        <dbReference type="Proteomes" id="UP001152320"/>
    </source>
</evidence>
<gene>
    <name evidence="2" type="ORF">HOLleu_27678</name>
</gene>
<proteinExistence type="predicted"/>
<dbReference type="EMBL" id="JAIZAY010000013">
    <property type="protein sequence ID" value="KAJ8031073.1"/>
    <property type="molecule type" value="Genomic_DNA"/>
</dbReference>
<evidence type="ECO:0000313" key="2">
    <source>
        <dbReference type="EMBL" id="KAJ8031073.1"/>
    </source>
</evidence>
<feature type="region of interest" description="Disordered" evidence="1">
    <location>
        <begin position="1"/>
        <end position="20"/>
    </location>
</feature>
<evidence type="ECO:0000256" key="1">
    <source>
        <dbReference type="SAM" id="MobiDB-lite"/>
    </source>
</evidence>
<keyword evidence="3" id="KW-1185">Reference proteome</keyword>
<dbReference type="Proteomes" id="UP001152320">
    <property type="component" value="Chromosome 13"/>
</dbReference>
<organism evidence="2 3">
    <name type="scientific">Holothuria leucospilota</name>
    <name type="common">Black long sea cucumber</name>
    <name type="synonym">Mertensiothuria leucospilota</name>
    <dbReference type="NCBI Taxonomy" id="206669"/>
    <lineage>
        <taxon>Eukaryota</taxon>
        <taxon>Metazoa</taxon>
        <taxon>Echinodermata</taxon>
        <taxon>Eleutherozoa</taxon>
        <taxon>Echinozoa</taxon>
        <taxon>Holothuroidea</taxon>
        <taxon>Aspidochirotacea</taxon>
        <taxon>Aspidochirotida</taxon>
        <taxon>Holothuriidae</taxon>
        <taxon>Holothuria</taxon>
    </lineage>
</organism>